<evidence type="ECO:0000256" key="15">
    <source>
        <dbReference type="SAM" id="Phobius"/>
    </source>
</evidence>
<keyword evidence="13" id="KW-0131">Cell cycle</keyword>
<evidence type="ECO:0000256" key="14">
    <source>
        <dbReference type="PROSITE-ProRule" id="PRU00289"/>
    </source>
</evidence>
<dbReference type="Gene3D" id="1.10.10.10">
    <property type="entry name" value="Winged helix-like DNA-binding domain superfamily/Winged helix DNA-binding domain"/>
    <property type="match status" value="1"/>
</dbReference>
<dbReference type="RefSeq" id="WP_197737301.1">
    <property type="nucleotide sequence ID" value="NZ_LR699119.1"/>
</dbReference>
<dbReference type="Proteomes" id="UP000324194">
    <property type="component" value="Chromosome 1"/>
</dbReference>
<evidence type="ECO:0000256" key="2">
    <source>
        <dbReference type="ARBA" id="ARBA00006474"/>
    </source>
</evidence>
<dbReference type="InterPro" id="IPR050206">
    <property type="entry name" value="FtsK/SpoIIIE/SftA"/>
</dbReference>
<dbReference type="SUPFAM" id="SSF46785">
    <property type="entry name" value="Winged helix' DNA-binding domain"/>
    <property type="match status" value="1"/>
</dbReference>
<dbReference type="PROSITE" id="PS50901">
    <property type="entry name" value="FTSK"/>
    <property type="match status" value="1"/>
</dbReference>
<dbReference type="SUPFAM" id="SSF52540">
    <property type="entry name" value="P-loop containing nucleoside triphosphate hydrolases"/>
    <property type="match status" value="1"/>
</dbReference>
<keyword evidence="7 14" id="KW-0547">Nucleotide-binding</keyword>
<gene>
    <name evidence="17" type="primary">ftsK</name>
    <name evidence="17" type="ORF">AQUSIP_14560</name>
</gene>
<dbReference type="InterPro" id="IPR025199">
    <property type="entry name" value="FtsK_4TM"/>
</dbReference>
<feature type="transmembrane region" description="Helical" evidence="15">
    <location>
        <begin position="70"/>
        <end position="93"/>
    </location>
</feature>
<dbReference type="Pfam" id="PF01580">
    <property type="entry name" value="FtsK_SpoIIIE"/>
    <property type="match status" value="1"/>
</dbReference>
<dbReference type="PANTHER" id="PTHR22683:SF41">
    <property type="entry name" value="DNA TRANSLOCASE FTSK"/>
    <property type="match status" value="1"/>
</dbReference>
<dbReference type="EMBL" id="LR699119">
    <property type="protein sequence ID" value="VVC76151.1"/>
    <property type="molecule type" value="Genomic_DNA"/>
</dbReference>
<sequence>MKNRYKQAVDNKKRKPLSSQMRHRLREGLFLVLVACAVFLLISLLTYHSTDPGWSSTGLGKRIENWGGRVGAWLADIFLSLFGVVAYLFPFLMVLSSWLGVQERDEAPRKSHEWVFKSLGWILFVSSCCGLVSFYFNSRTHWPADSGGIIGDLLGTGLSLLFNKAGSSLLFLTTLLCGITLVTGLSWLWVVESVGAKAYQYWSYLLTRCRLLLAALRERTGTDKSEPAPPAPRRVARAEPLLADGPENIPVTKPPVPVVVPKLEPRREKKKIAVDAGIKLEPGSLPPFTLLNTSAQAAEKPFSNITFDELSQLVEQRLSDFGVEAKVVAVLPGPVITRFELDLAPGIKVSKITGLAKDIARSLSAVSVRVVEVIPGKSVIGLEIPNENRELVTLRDIIESQRYAQSRSPVSLVLGKDISGNPVVVDLTKMPHLLVAGTTGSGKSVSLNAMLLSMLFKSTPEQLRFIMIDPKMLELSVYDGIPHLLTPVITDMKDAANALRWCVAEMDKRYRLMASLGVRNIAGYNQKVSDAIKQGQPIPLPGTLVTDSESAKEQLEPLPLIVVVVDELADMMMVVGKKVEDLIARIAQKARAAGIHLIIATQRPSVDVITGLIKANIPTRVAFQVSSRIDSRTILDQQGAEQLLGHGDMLYLPPGAGVPIRVHGAYVADEEVHRVVAAWRSCGEPEYLYEVTDEAGETGGGEGQGAGEADPLYDEAVRIVTESRRASISLVQRRLRIGYNRAARIMEEMESAGVVSTMDNSGAREVLAAGPPMD</sequence>
<evidence type="ECO:0000256" key="10">
    <source>
        <dbReference type="ARBA" id="ARBA00022989"/>
    </source>
</evidence>
<feature type="transmembrane region" description="Helical" evidence="15">
    <location>
        <begin position="169"/>
        <end position="190"/>
    </location>
</feature>
<feature type="transmembrane region" description="Helical" evidence="15">
    <location>
        <begin position="142"/>
        <end position="162"/>
    </location>
</feature>
<dbReference type="GO" id="GO:0005524">
    <property type="term" value="F:ATP binding"/>
    <property type="evidence" value="ECO:0007669"/>
    <property type="project" value="UniProtKB-UniRule"/>
</dbReference>
<dbReference type="InterPro" id="IPR036390">
    <property type="entry name" value="WH_DNA-bd_sf"/>
</dbReference>
<evidence type="ECO:0000313" key="17">
    <source>
        <dbReference type="EMBL" id="VVC76151.1"/>
    </source>
</evidence>
<feature type="binding site" evidence="14">
    <location>
        <begin position="437"/>
        <end position="444"/>
    </location>
    <ligand>
        <name>ATP</name>
        <dbReference type="ChEBI" id="CHEBI:30616"/>
    </ligand>
</feature>
<evidence type="ECO:0000256" key="4">
    <source>
        <dbReference type="ARBA" id="ARBA00022475"/>
    </source>
</evidence>
<dbReference type="InterPro" id="IPR036388">
    <property type="entry name" value="WH-like_DNA-bd_sf"/>
</dbReference>
<dbReference type="Pfam" id="PF09397">
    <property type="entry name" value="FtsK_gamma"/>
    <property type="match status" value="1"/>
</dbReference>
<dbReference type="Pfam" id="PF17854">
    <property type="entry name" value="FtsK_alpha"/>
    <property type="match status" value="1"/>
</dbReference>
<dbReference type="InterPro" id="IPR041027">
    <property type="entry name" value="FtsK_alpha"/>
</dbReference>
<dbReference type="InterPro" id="IPR018541">
    <property type="entry name" value="Ftsk_gamma"/>
</dbReference>
<keyword evidence="18" id="KW-1185">Reference proteome</keyword>
<keyword evidence="11" id="KW-0238">DNA-binding</keyword>
<feature type="domain" description="FtsK" evidence="16">
    <location>
        <begin position="420"/>
        <end position="632"/>
    </location>
</feature>
<dbReference type="PANTHER" id="PTHR22683">
    <property type="entry name" value="SPORULATION PROTEIN RELATED"/>
    <property type="match status" value="1"/>
</dbReference>
<dbReference type="Gene3D" id="3.30.980.40">
    <property type="match status" value="1"/>
</dbReference>
<dbReference type="SMART" id="SM00843">
    <property type="entry name" value="Ftsk_gamma"/>
    <property type="match status" value="1"/>
</dbReference>
<keyword evidence="8" id="KW-0159">Chromosome partition</keyword>
<evidence type="ECO:0000256" key="3">
    <source>
        <dbReference type="ARBA" id="ARBA00020887"/>
    </source>
</evidence>
<organism evidence="17 18">
    <name type="scientific">Aquicella siphonis</name>
    <dbReference type="NCBI Taxonomy" id="254247"/>
    <lineage>
        <taxon>Bacteria</taxon>
        <taxon>Pseudomonadati</taxon>
        <taxon>Pseudomonadota</taxon>
        <taxon>Gammaproteobacteria</taxon>
        <taxon>Legionellales</taxon>
        <taxon>Coxiellaceae</taxon>
        <taxon>Aquicella</taxon>
    </lineage>
</organism>
<comment type="similarity">
    <text evidence="2">Belongs to the FtsK/SpoIIIE/SftA family.</text>
</comment>
<protein>
    <recommendedName>
        <fullName evidence="3">DNA translocase FtsK</fullName>
    </recommendedName>
</protein>
<evidence type="ECO:0000256" key="1">
    <source>
        <dbReference type="ARBA" id="ARBA00004651"/>
    </source>
</evidence>
<dbReference type="GO" id="GO:0051301">
    <property type="term" value="P:cell division"/>
    <property type="evidence" value="ECO:0007669"/>
    <property type="project" value="UniProtKB-KW"/>
</dbReference>
<evidence type="ECO:0000313" key="18">
    <source>
        <dbReference type="Proteomes" id="UP000324194"/>
    </source>
</evidence>
<feature type="transmembrane region" description="Helical" evidence="15">
    <location>
        <begin position="114"/>
        <end position="136"/>
    </location>
</feature>
<dbReference type="GO" id="GO:0007059">
    <property type="term" value="P:chromosome segregation"/>
    <property type="evidence" value="ECO:0007669"/>
    <property type="project" value="UniProtKB-KW"/>
</dbReference>
<keyword evidence="9 14" id="KW-0067">ATP-binding</keyword>
<dbReference type="GO" id="GO:0005886">
    <property type="term" value="C:plasma membrane"/>
    <property type="evidence" value="ECO:0007669"/>
    <property type="project" value="UniProtKB-SubCell"/>
</dbReference>
<evidence type="ECO:0000256" key="8">
    <source>
        <dbReference type="ARBA" id="ARBA00022829"/>
    </source>
</evidence>
<reference evidence="17 18" key="1">
    <citation type="submission" date="2019-08" db="EMBL/GenBank/DDBJ databases">
        <authorList>
            <person name="Guy L."/>
        </authorList>
    </citation>
    <scope>NUCLEOTIDE SEQUENCE [LARGE SCALE GENOMIC DNA]</scope>
    <source>
        <strain evidence="17 18">SGT-108</strain>
    </source>
</reference>
<dbReference type="Pfam" id="PF13491">
    <property type="entry name" value="FtsK_4TM"/>
    <property type="match status" value="1"/>
</dbReference>
<evidence type="ECO:0000256" key="13">
    <source>
        <dbReference type="ARBA" id="ARBA00023306"/>
    </source>
</evidence>
<dbReference type="FunFam" id="3.40.50.300:FF:000209">
    <property type="entry name" value="Cell division protein FtsK"/>
    <property type="match status" value="1"/>
</dbReference>
<dbReference type="Gene3D" id="3.40.50.300">
    <property type="entry name" value="P-loop containing nucleotide triphosphate hydrolases"/>
    <property type="match status" value="1"/>
</dbReference>
<evidence type="ECO:0000256" key="6">
    <source>
        <dbReference type="ARBA" id="ARBA00022692"/>
    </source>
</evidence>
<keyword evidence="6 15" id="KW-0812">Transmembrane</keyword>
<proteinExistence type="inferred from homology"/>
<feature type="transmembrane region" description="Helical" evidence="15">
    <location>
        <begin position="29"/>
        <end position="50"/>
    </location>
</feature>
<keyword evidence="12 15" id="KW-0472">Membrane</keyword>
<evidence type="ECO:0000259" key="16">
    <source>
        <dbReference type="PROSITE" id="PS50901"/>
    </source>
</evidence>
<keyword evidence="10 15" id="KW-1133">Transmembrane helix</keyword>
<evidence type="ECO:0000256" key="11">
    <source>
        <dbReference type="ARBA" id="ARBA00023125"/>
    </source>
</evidence>
<name>A0A5E4PIG7_9COXI</name>
<comment type="subcellular location">
    <subcellularLocation>
        <location evidence="1">Cell membrane</location>
        <topology evidence="1">Multi-pass membrane protein</topology>
    </subcellularLocation>
</comment>
<dbReference type="InterPro" id="IPR027417">
    <property type="entry name" value="P-loop_NTPase"/>
</dbReference>
<accession>A0A5E4PIG7</accession>
<evidence type="ECO:0000256" key="12">
    <source>
        <dbReference type="ARBA" id="ARBA00023136"/>
    </source>
</evidence>
<dbReference type="InterPro" id="IPR002543">
    <property type="entry name" value="FtsK_dom"/>
</dbReference>
<evidence type="ECO:0000256" key="9">
    <source>
        <dbReference type="ARBA" id="ARBA00022840"/>
    </source>
</evidence>
<dbReference type="AlphaFoldDB" id="A0A5E4PIG7"/>
<dbReference type="GO" id="GO:0003677">
    <property type="term" value="F:DNA binding"/>
    <property type="evidence" value="ECO:0007669"/>
    <property type="project" value="UniProtKB-KW"/>
</dbReference>
<evidence type="ECO:0000256" key="7">
    <source>
        <dbReference type="ARBA" id="ARBA00022741"/>
    </source>
</evidence>
<dbReference type="KEGG" id="asip:AQUSIP_14560"/>
<evidence type="ECO:0000256" key="5">
    <source>
        <dbReference type="ARBA" id="ARBA00022618"/>
    </source>
</evidence>
<dbReference type="CDD" id="cd01127">
    <property type="entry name" value="TrwB_TraG_TraD_VirD4"/>
    <property type="match status" value="1"/>
</dbReference>
<keyword evidence="4" id="KW-1003">Cell membrane</keyword>
<keyword evidence="5" id="KW-0132">Cell division</keyword>